<keyword evidence="5 9" id="KW-0456">Lyase</keyword>
<feature type="domain" description="CBM1" evidence="12">
    <location>
        <begin position="444"/>
        <end position="480"/>
    </location>
</feature>
<dbReference type="PANTHER" id="PTHR31683">
    <property type="entry name" value="PECTATE LYASE 18-RELATED"/>
    <property type="match status" value="1"/>
</dbReference>
<evidence type="ECO:0000256" key="6">
    <source>
        <dbReference type="ARBA" id="ARBA00036818"/>
    </source>
</evidence>
<keyword evidence="4" id="KW-0325">Glycoprotein</keyword>
<evidence type="ECO:0000256" key="2">
    <source>
        <dbReference type="ARBA" id="ARBA00022729"/>
    </source>
</evidence>
<gene>
    <name evidence="13" type="ORF">SLS59_002394</name>
</gene>
<feature type="compositionally biased region" description="Low complexity" evidence="10">
    <location>
        <begin position="377"/>
        <end position="386"/>
    </location>
</feature>
<organism evidence="13 14">
    <name type="scientific">Nothophoma quercina</name>
    <dbReference type="NCBI Taxonomy" id="749835"/>
    <lineage>
        <taxon>Eukaryota</taxon>
        <taxon>Fungi</taxon>
        <taxon>Dikarya</taxon>
        <taxon>Ascomycota</taxon>
        <taxon>Pezizomycotina</taxon>
        <taxon>Dothideomycetes</taxon>
        <taxon>Pleosporomycetidae</taxon>
        <taxon>Pleosporales</taxon>
        <taxon>Pleosporineae</taxon>
        <taxon>Didymellaceae</taxon>
        <taxon>Nothophoma</taxon>
    </lineage>
</organism>
<evidence type="ECO:0000256" key="7">
    <source>
        <dbReference type="ARBA" id="ARBA00037631"/>
    </source>
</evidence>
<evidence type="ECO:0000259" key="12">
    <source>
        <dbReference type="PROSITE" id="PS51164"/>
    </source>
</evidence>
<dbReference type="SUPFAM" id="SSF57180">
    <property type="entry name" value="Cellulose-binding domain"/>
    <property type="match status" value="1"/>
</dbReference>
<feature type="compositionally biased region" description="Low complexity" evidence="10">
    <location>
        <begin position="393"/>
        <end position="405"/>
    </location>
</feature>
<keyword evidence="9" id="KW-0624">Polysaccharide degradation</keyword>
<keyword evidence="3" id="KW-1015">Disulfide bond</keyword>
<comment type="subcellular location">
    <subcellularLocation>
        <location evidence="9">Secreted</location>
    </subcellularLocation>
</comment>
<keyword evidence="9" id="KW-0119">Carbohydrate metabolism</keyword>
<evidence type="ECO:0000256" key="3">
    <source>
        <dbReference type="ARBA" id="ARBA00023157"/>
    </source>
</evidence>
<evidence type="ECO:0000256" key="4">
    <source>
        <dbReference type="ARBA" id="ARBA00023180"/>
    </source>
</evidence>
<dbReference type="InterPro" id="IPR002022">
    <property type="entry name" value="Pec_lyase"/>
</dbReference>
<dbReference type="SMART" id="SM00236">
    <property type="entry name" value="fCBD"/>
    <property type="match status" value="1"/>
</dbReference>
<dbReference type="Proteomes" id="UP001521222">
    <property type="component" value="Unassembled WGS sequence"/>
</dbReference>
<evidence type="ECO:0000256" key="11">
    <source>
        <dbReference type="SAM" id="SignalP"/>
    </source>
</evidence>
<dbReference type="Gene3D" id="2.160.20.10">
    <property type="entry name" value="Single-stranded right-handed beta-helix, Pectin lyase-like"/>
    <property type="match status" value="1"/>
</dbReference>
<dbReference type="InterPro" id="IPR011050">
    <property type="entry name" value="Pectin_lyase_fold/virulence"/>
</dbReference>
<dbReference type="SUPFAM" id="SSF51126">
    <property type="entry name" value="Pectin lyase-like"/>
    <property type="match status" value="1"/>
</dbReference>
<reference evidence="13 14" key="1">
    <citation type="submission" date="2024-02" db="EMBL/GenBank/DDBJ databases">
        <title>De novo assembly and annotation of 12 fungi associated with fruit tree decline syndrome in Ontario, Canada.</title>
        <authorList>
            <person name="Sulman M."/>
            <person name="Ellouze W."/>
            <person name="Ilyukhin E."/>
        </authorList>
    </citation>
    <scope>NUCLEOTIDE SEQUENCE [LARGE SCALE GENOMIC DNA]</scope>
    <source>
        <strain evidence="13 14">M97-236</strain>
    </source>
</reference>
<dbReference type="EC" id="4.2.2.10" evidence="8"/>
<feature type="chain" id="PRO_5045988260" description="pectin lyase" evidence="11">
    <location>
        <begin position="20"/>
        <end position="480"/>
    </location>
</feature>
<dbReference type="Pfam" id="PF00544">
    <property type="entry name" value="Pectate_lyase_4"/>
    <property type="match status" value="1"/>
</dbReference>
<protein>
    <recommendedName>
        <fullName evidence="8">pectin lyase</fullName>
        <ecNumber evidence="8">4.2.2.10</ecNumber>
    </recommendedName>
</protein>
<dbReference type="PROSITE" id="PS00562">
    <property type="entry name" value="CBM1_1"/>
    <property type="match status" value="1"/>
</dbReference>
<dbReference type="PROSITE" id="PS51164">
    <property type="entry name" value="CBM1_2"/>
    <property type="match status" value="1"/>
</dbReference>
<dbReference type="EMBL" id="JAKIXB020000006">
    <property type="protein sequence ID" value="KAL1607427.1"/>
    <property type="molecule type" value="Genomic_DNA"/>
</dbReference>
<feature type="signal peptide" evidence="11">
    <location>
        <begin position="1"/>
        <end position="19"/>
    </location>
</feature>
<evidence type="ECO:0000256" key="9">
    <source>
        <dbReference type="RuleBase" id="RU361173"/>
    </source>
</evidence>
<comment type="similarity">
    <text evidence="1 9">Belongs to the polysaccharide lyase 1 family.</text>
</comment>
<dbReference type="InterPro" id="IPR035971">
    <property type="entry name" value="CBD_sf"/>
</dbReference>
<proteinExistence type="inferred from homology"/>
<dbReference type="Pfam" id="PF00734">
    <property type="entry name" value="CBM_1"/>
    <property type="match status" value="1"/>
</dbReference>
<evidence type="ECO:0000313" key="13">
    <source>
        <dbReference type="EMBL" id="KAL1607427.1"/>
    </source>
</evidence>
<sequence>MRFELAALLAVAASASAQAVVGKAYGFATGVTGGGSAAAVTPTTADELAKYLSDDTARVILITKEFDFTGKTATGSGCDRKSCSASGTPAGQFYLGELSCAASDDNVPVSSITYDTAGTQALKVGSNKSILGVGGKGVLKGKGLSLAKNAKNVIIQGIEFTNINPGVVWGGDALDFQGGNDGVWVDHNKFSLVGRMFIVSHYSASRITVSNNEFDGTTTTSATCNDNHYWTMMFYGDGDKVTLDRNYYHNVSGRAPKLGQDGTIGTFHAVNNYFENMKGHAFDAYTGAQALIEGNVFSGVSQPVTDKGAKIATFVVNGGSACSSPLGRTCLENSVDSASGKLSGGSSSSFVSALKGNDVTPLATNEVAAHVKANAGPASLSASSSDASEKDISAPTTTKAAATSKAVAPVTTTKATATTAAAVKTTLATVKKPAATQEATSGGAAVAAWGQCGGQGYSGSTTCASGLTCKKQNDWYSQCL</sequence>
<feature type="region of interest" description="Disordered" evidence="10">
    <location>
        <begin position="377"/>
        <end position="405"/>
    </location>
</feature>
<dbReference type="SMART" id="SM00656">
    <property type="entry name" value="Amb_all"/>
    <property type="match status" value="1"/>
</dbReference>
<keyword evidence="9" id="KW-0964">Secreted</keyword>
<comment type="caution">
    <text evidence="13">The sequence shown here is derived from an EMBL/GenBank/DDBJ whole genome shotgun (WGS) entry which is preliminary data.</text>
</comment>
<evidence type="ECO:0000256" key="10">
    <source>
        <dbReference type="SAM" id="MobiDB-lite"/>
    </source>
</evidence>
<evidence type="ECO:0000256" key="8">
    <source>
        <dbReference type="ARBA" id="ARBA00039082"/>
    </source>
</evidence>
<keyword evidence="2 11" id="KW-0732">Signal</keyword>
<dbReference type="InterPro" id="IPR012334">
    <property type="entry name" value="Pectin_lyas_fold"/>
</dbReference>
<comment type="function">
    <text evidence="7">Pectinolytic enzymes consist of four classes of enzymes: pectin lyase, polygalacturonase, pectin methylesterase and rhamnogalacturonase. Among pectinolytic enzymes, pectin lyase is the most important in depolymerization of pectin, since it cleaves internal glycosidic bonds of highly methylated pectins.</text>
</comment>
<evidence type="ECO:0000256" key="1">
    <source>
        <dbReference type="ARBA" id="ARBA00010980"/>
    </source>
</evidence>
<dbReference type="InterPro" id="IPR000254">
    <property type="entry name" value="CBD"/>
</dbReference>
<evidence type="ECO:0000256" key="5">
    <source>
        <dbReference type="ARBA" id="ARBA00023239"/>
    </source>
</evidence>
<evidence type="ECO:0000313" key="14">
    <source>
        <dbReference type="Proteomes" id="UP001521222"/>
    </source>
</evidence>
<accession>A0ABR3RSK9</accession>
<name>A0ABR3RSK9_9PLEO</name>
<dbReference type="PANTHER" id="PTHR31683:SF67">
    <property type="entry name" value="PECTIN LYASE F-RELATED"/>
    <property type="match status" value="1"/>
</dbReference>
<dbReference type="InterPro" id="IPR045032">
    <property type="entry name" value="PEL"/>
</dbReference>
<keyword evidence="14" id="KW-1185">Reference proteome</keyword>
<comment type="catalytic activity">
    <reaction evidence="6">
        <text>Eliminative cleavage of (1-&gt;4)-alpha-D-galacturonan methyl ester to give oligosaccharides with 4-deoxy-6-O-methyl-alpha-D-galact-4-enuronosyl groups at their non-reducing ends.</text>
        <dbReference type="EC" id="4.2.2.10"/>
    </reaction>
</comment>